<dbReference type="RefSeq" id="WP_179845020.1">
    <property type="nucleotide sequence ID" value="NZ_JACCBA010000001.1"/>
</dbReference>
<keyword evidence="3" id="KW-1185">Reference proteome</keyword>
<sequence length="160" mass="17005">MAILLSRATHRSRFGSPLWRRSAYAFAALPAGLASLTGARVQPALAHRLLNMPSARSGRVRTILHALLSLPLGVLSLLAAAYGWAIVVLNLLYPARWLIGMGGSLEDSWGGPTLAGAWAVHAAGGLVMLLLMPALMRGITTFQARLMLRVLGRADGTMGR</sequence>
<protein>
    <recommendedName>
        <fullName evidence="4">Sensor domain-containing protein</fullName>
    </recommendedName>
</protein>
<organism evidence="2 3">
    <name type="scientific">Actinomadura luteofluorescens</name>
    <dbReference type="NCBI Taxonomy" id="46163"/>
    <lineage>
        <taxon>Bacteria</taxon>
        <taxon>Bacillati</taxon>
        <taxon>Actinomycetota</taxon>
        <taxon>Actinomycetes</taxon>
        <taxon>Streptosporangiales</taxon>
        <taxon>Thermomonosporaceae</taxon>
        <taxon>Actinomadura</taxon>
    </lineage>
</organism>
<feature type="transmembrane region" description="Helical" evidence="1">
    <location>
        <begin position="62"/>
        <end position="93"/>
    </location>
</feature>
<dbReference type="EMBL" id="JACCBA010000001">
    <property type="protein sequence ID" value="NYD48042.1"/>
    <property type="molecule type" value="Genomic_DNA"/>
</dbReference>
<keyword evidence="1" id="KW-1133">Transmembrane helix</keyword>
<dbReference type="Proteomes" id="UP000529783">
    <property type="component" value="Unassembled WGS sequence"/>
</dbReference>
<keyword evidence="1" id="KW-0472">Membrane</keyword>
<comment type="caution">
    <text evidence="2">The sequence shown here is derived from an EMBL/GenBank/DDBJ whole genome shotgun (WGS) entry which is preliminary data.</text>
</comment>
<reference evidence="2 3" key="1">
    <citation type="submission" date="2020-07" db="EMBL/GenBank/DDBJ databases">
        <title>Sequencing the genomes of 1000 actinobacteria strains.</title>
        <authorList>
            <person name="Klenk H.-P."/>
        </authorList>
    </citation>
    <scope>NUCLEOTIDE SEQUENCE [LARGE SCALE GENOMIC DNA]</scope>
    <source>
        <strain evidence="2 3">DSM 40398</strain>
    </source>
</reference>
<gene>
    <name evidence="2" type="ORF">BJY14_004025</name>
</gene>
<keyword evidence="1" id="KW-0812">Transmembrane</keyword>
<evidence type="ECO:0008006" key="4">
    <source>
        <dbReference type="Google" id="ProtNLM"/>
    </source>
</evidence>
<evidence type="ECO:0000256" key="1">
    <source>
        <dbReference type="SAM" id="Phobius"/>
    </source>
</evidence>
<proteinExistence type="predicted"/>
<dbReference type="AlphaFoldDB" id="A0A7Y9EI29"/>
<feature type="transmembrane region" description="Helical" evidence="1">
    <location>
        <begin position="113"/>
        <end position="135"/>
    </location>
</feature>
<evidence type="ECO:0000313" key="2">
    <source>
        <dbReference type="EMBL" id="NYD48042.1"/>
    </source>
</evidence>
<evidence type="ECO:0000313" key="3">
    <source>
        <dbReference type="Proteomes" id="UP000529783"/>
    </source>
</evidence>
<name>A0A7Y9EI29_9ACTN</name>
<accession>A0A7Y9EI29</accession>